<dbReference type="InterPro" id="IPR004408">
    <property type="entry name" value="Biotin_CoA_COase_ligase"/>
</dbReference>
<dbReference type="SUPFAM" id="SSF46785">
    <property type="entry name" value="Winged helix' DNA-binding domain"/>
    <property type="match status" value="1"/>
</dbReference>
<dbReference type="PROSITE" id="PS51733">
    <property type="entry name" value="BPL_LPL_CATALYTIC"/>
    <property type="match status" value="1"/>
</dbReference>
<evidence type="ECO:0000256" key="2">
    <source>
        <dbReference type="ARBA" id="ARBA00022741"/>
    </source>
</evidence>
<reference evidence="7 8" key="1">
    <citation type="submission" date="2016-02" db="EMBL/GenBank/DDBJ databases">
        <title>Genome sequence of Clostridium tepidiprofundi DSM 19306.</title>
        <authorList>
            <person name="Poehlein A."/>
            <person name="Daniel R."/>
        </authorList>
    </citation>
    <scope>NUCLEOTIDE SEQUENCE [LARGE SCALE GENOMIC DNA]</scope>
    <source>
        <strain evidence="7 8">DSM 19306</strain>
    </source>
</reference>
<keyword evidence="1 5" id="KW-0436">Ligase</keyword>
<evidence type="ECO:0000256" key="1">
    <source>
        <dbReference type="ARBA" id="ARBA00022598"/>
    </source>
</evidence>
<feature type="domain" description="BPL/LPL catalytic" evidence="6">
    <location>
        <begin position="132"/>
        <end position="307"/>
    </location>
</feature>
<dbReference type="Proteomes" id="UP000075531">
    <property type="component" value="Unassembled WGS sequence"/>
</dbReference>
<dbReference type="Gene3D" id="1.10.10.10">
    <property type="entry name" value="Winged helix-like DNA-binding domain superfamily/Winged helix DNA-binding domain"/>
    <property type="match status" value="1"/>
</dbReference>
<organism evidence="7 8">
    <name type="scientific">Clostridium tepidiprofundi DSM 19306</name>
    <dbReference type="NCBI Taxonomy" id="1121338"/>
    <lineage>
        <taxon>Bacteria</taxon>
        <taxon>Bacillati</taxon>
        <taxon>Bacillota</taxon>
        <taxon>Clostridia</taxon>
        <taxon>Eubacteriales</taxon>
        <taxon>Clostridiaceae</taxon>
        <taxon>Clostridium</taxon>
    </lineage>
</organism>
<dbReference type="InterPro" id="IPR030855">
    <property type="entry name" value="Bifunct_BirA"/>
</dbReference>
<dbReference type="STRING" id="1121338.CLTEP_18590"/>
<dbReference type="PATRIC" id="fig|1121338.3.peg.1906"/>
<keyword evidence="4 5" id="KW-0092">Biotin</keyword>
<dbReference type="RefSeq" id="WP_066825786.1">
    <property type="nucleotide sequence ID" value="NZ_LTBA01000022.1"/>
</dbReference>
<dbReference type="SUPFAM" id="SSF55681">
    <property type="entry name" value="Class II aaRS and biotin synthetases"/>
    <property type="match status" value="1"/>
</dbReference>
<dbReference type="GO" id="GO:0005524">
    <property type="term" value="F:ATP binding"/>
    <property type="evidence" value="ECO:0007669"/>
    <property type="project" value="UniProtKB-UniRule"/>
</dbReference>
<evidence type="ECO:0000313" key="7">
    <source>
        <dbReference type="EMBL" id="KYH34206.1"/>
    </source>
</evidence>
<dbReference type="GO" id="GO:0005737">
    <property type="term" value="C:cytoplasm"/>
    <property type="evidence" value="ECO:0007669"/>
    <property type="project" value="TreeGrafter"/>
</dbReference>
<feature type="binding site" evidence="5">
    <location>
        <begin position="90"/>
        <end position="92"/>
    </location>
    <ligand>
        <name>biotin</name>
        <dbReference type="ChEBI" id="CHEBI:57586"/>
    </ligand>
</feature>
<dbReference type="EC" id="6.3.4.15" evidence="5"/>
<accession>A0A151B2T5</accession>
<dbReference type="Pfam" id="PF08279">
    <property type="entry name" value="HTH_11"/>
    <property type="match status" value="1"/>
</dbReference>
<dbReference type="Pfam" id="PF03099">
    <property type="entry name" value="BPL_LplA_LipB"/>
    <property type="match status" value="1"/>
</dbReference>
<dbReference type="Gene3D" id="2.30.30.100">
    <property type="match status" value="1"/>
</dbReference>
<feature type="binding site" evidence="5">
    <location>
        <begin position="168"/>
        <end position="170"/>
    </location>
    <ligand>
        <name>biotin</name>
        <dbReference type="ChEBI" id="CHEBI:57586"/>
    </ligand>
</feature>
<comment type="caution">
    <text evidence="7">The sequence shown here is derived from an EMBL/GenBank/DDBJ whole genome shotgun (WGS) entry which is preliminary data.</text>
</comment>
<keyword evidence="5" id="KW-0805">Transcription regulation</keyword>
<dbReference type="InterPro" id="IPR036388">
    <property type="entry name" value="WH-like_DNA-bd_sf"/>
</dbReference>
<feature type="DNA-binding region" description="H-T-H motif" evidence="5">
    <location>
        <begin position="19"/>
        <end position="38"/>
    </location>
</feature>
<comment type="function">
    <text evidence="5">Acts both as a biotin--[acetyl-CoA-carboxylase] ligase and a repressor.</text>
</comment>
<keyword evidence="5" id="KW-0804">Transcription</keyword>
<dbReference type="InterPro" id="IPR036390">
    <property type="entry name" value="WH_DNA-bd_sf"/>
</dbReference>
<evidence type="ECO:0000256" key="3">
    <source>
        <dbReference type="ARBA" id="ARBA00022840"/>
    </source>
</evidence>
<keyword evidence="5" id="KW-0238">DNA-binding</keyword>
<name>A0A151B2T5_9CLOT</name>
<dbReference type="GO" id="GO:0004077">
    <property type="term" value="F:biotin--[biotin carboxyl-carrier protein] ligase activity"/>
    <property type="evidence" value="ECO:0007669"/>
    <property type="project" value="UniProtKB-UniRule"/>
</dbReference>
<keyword evidence="5" id="KW-0678">Repressor</keyword>
<dbReference type="CDD" id="cd16442">
    <property type="entry name" value="BPL"/>
    <property type="match status" value="1"/>
</dbReference>
<evidence type="ECO:0000256" key="5">
    <source>
        <dbReference type="HAMAP-Rule" id="MF_00978"/>
    </source>
</evidence>
<dbReference type="Gene3D" id="3.30.930.10">
    <property type="entry name" value="Bira Bifunctional Protein, Domain 2"/>
    <property type="match status" value="1"/>
</dbReference>
<dbReference type="InterPro" id="IPR045864">
    <property type="entry name" value="aa-tRNA-synth_II/BPL/LPL"/>
</dbReference>
<sequence length="377" mass="42443">MKHKILDLLKENKEEFISGQRISEYLGVSRAAIWKYIKALKGEGYEIESVSRNGYRLISCPDILNYDEVKNYLNTKYIGRNIEYFETIDSTNMRAKEIAMNGGKANGSKVNDSRMNGGKMNSSNADSSNIDGSNIDDVKINNSNMNDSNMNCVKEGTVIVSEEQTLGRGRLGRKWISPKYKGIWMSIILRPNINPANVSKITHIGAAAVNKAIEDMGVKTYIKWPNDIVINDKKVCGILTEMSGEMDNINYVVMGIGINVNIDKEEFDDEIKEIATSLKVATGKDINRKKLMASILNYFEEFYNEFIENGTINKTLDICRKNSIVLGKQVRIIRRGQSENVIALQLNDEGELIIRHEDGKIEKLISGEISMRYTPGV</sequence>
<dbReference type="InterPro" id="IPR013196">
    <property type="entry name" value="HTH_11"/>
</dbReference>
<proteinExistence type="inferred from homology"/>
<dbReference type="NCBIfam" id="TIGR00121">
    <property type="entry name" value="birA_ligase"/>
    <property type="match status" value="1"/>
</dbReference>
<dbReference type="GO" id="GO:0003677">
    <property type="term" value="F:DNA binding"/>
    <property type="evidence" value="ECO:0007669"/>
    <property type="project" value="UniProtKB-UniRule"/>
</dbReference>
<keyword evidence="2 5" id="KW-0547">Nucleotide-binding</keyword>
<dbReference type="Pfam" id="PF02237">
    <property type="entry name" value="BPL_C"/>
    <property type="match status" value="1"/>
</dbReference>
<dbReference type="PANTHER" id="PTHR12835:SF5">
    <property type="entry name" value="BIOTIN--PROTEIN LIGASE"/>
    <property type="match status" value="1"/>
</dbReference>
<dbReference type="GO" id="GO:0016740">
    <property type="term" value="F:transferase activity"/>
    <property type="evidence" value="ECO:0007669"/>
    <property type="project" value="UniProtKB-ARBA"/>
</dbReference>
<comment type="catalytic activity">
    <reaction evidence="5">
        <text>biotin + L-lysyl-[protein] + ATP = N(6)-biotinyl-L-lysyl-[protein] + AMP + diphosphate + H(+)</text>
        <dbReference type="Rhea" id="RHEA:11756"/>
        <dbReference type="Rhea" id="RHEA-COMP:9752"/>
        <dbReference type="Rhea" id="RHEA-COMP:10505"/>
        <dbReference type="ChEBI" id="CHEBI:15378"/>
        <dbReference type="ChEBI" id="CHEBI:29969"/>
        <dbReference type="ChEBI" id="CHEBI:30616"/>
        <dbReference type="ChEBI" id="CHEBI:33019"/>
        <dbReference type="ChEBI" id="CHEBI:57586"/>
        <dbReference type="ChEBI" id="CHEBI:83144"/>
        <dbReference type="ChEBI" id="CHEBI:456215"/>
        <dbReference type="EC" id="6.3.4.15"/>
    </reaction>
</comment>
<evidence type="ECO:0000256" key="4">
    <source>
        <dbReference type="ARBA" id="ARBA00023267"/>
    </source>
</evidence>
<dbReference type="AlphaFoldDB" id="A0A151B2T5"/>
<feature type="binding site" evidence="5">
    <location>
        <position position="234"/>
    </location>
    <ligand>
        <name>biotin</name>
        <dbReference type="ChEBI" id="CHEBI:57586"/>
    </ligand>
</feature>
<dbReference type="EMBL" id="LTBA01000022">
    <property type="protein sequence ID" value="KYH34206.1"/>
    <property type="molecule type" value="Genomic_DNA"/>
</dbReference>
<dbReference type="GO" id="GO:0006355">
    <property type="term" value="P:regulation of DNA-templated transcription"/>
    <property type="evidence" value="ECO:0007669"/>
    <property type="project" value="UniProtKB-UniRule"/>
</dbReference>
<feature type="binding site" evidence="5">
    <location>
        <position position="164"/>
    </location>
    <ligand>
        <name>biotin</name>
        <dbReference type="ChEBI" id="CHEBI:57586"/>
    </ligand>
</feature>
<keyword evidence="8" id="KW-1185">Reference proteome</keyword>
<gene>
    <name evidence="5 7" type="primary">birA</name>
    <name evidence="7" type="ORF">CLTEP_18590</name>
</gene>
<keyword evidence="3 5" id="KW-0067">ATP-binding</keyword>
<dbReference type="SUPFAM" id="SSF50037">
    <property type="entry name" value="C-terminal domain of transcriptional repressors"/>
    <property type="match status" value="1"/>
</dbReference>
<dbReference type="InterPro" id="IPR008988">
    <property type="entry name" value="Transcriptional_repressor_C"/>
</dbReference>
<evidence type="ECO:0000313" key="8">
    <source>
        <dbReference type="Proteomes" id="UP000075531"/>
    </source>
</evidence>
<dbReference type="InterPro" id="IPR003142">
    <property type="entry name" value="BPL_C"/>
</dbReference>
<comment type="similarity">
    <text evidence="5">Belongs to the biotin--protein ligase family.</text>
</comment>
<dbReference type="GO" id="GO:0009249">
    <property type="term" value="P:protein lipoylation"/>
    <property type="evidence" value="ECO:0007669"/>
    <property type="project" value="UniProtKB-ARBA"/>
</dbReference>
<protein>
    <recommendedName>
        <fullName evidence="5">Bifunctional ligase/repressor BirA</fullName>
    </recommendedName>
    <alternativeName>
        <fullName evidence="5">Biotin--[acetyl-CoA-carboxylase] ligase</fullName>
        <ecNumber evidence="5">6.3.4.15</ecNumber>
    </alternativeName>
    <alternativeName>
        <fullName evidence="5">Biotin--protein ligase</fullName>
    </alternativeName>
    <alternativeName>
        <fullName evidence="5">Biotin-[acetyl-CoA carboxylase] synthetase</fullName>
    </alternativeName>
</protein>
<dbReference type="HAMAP" id="MF_00978">
    <property type="entry name" value="Bifunct_BirA"/>
    <property type="match status" value="1"/>
</dbReference>
<evidence type="ECO:0000259" key="6">
    <source>
        <dbReference type="PROSITE" id="PS51733"/>
    </source>
</evidence>
<dbReference type="InterPro" id="IPR004143">
    <property type="entry name" value="BPL_LPL_catalytic"/>
</dbReference>
<dbReference type="PANTHER" id="PTHR12835">
    <property type="entry name" value="BIOTIN PROTEIN LIGASE"/>
    <property type="match status" value="1"/>
</dbReference>